<protein>
    <submittedName>
        <fullName evidence="2">Uncharacterized protein</fullName>
    </submittedName>
</protein>
<sequence>MKLVIPLTLFLGITAAFESAGLQDRTRTIRKRISRPNEVAGIEMRASEYKTSTGTPTVQRSKAALARVPGLQRRQEPKASDFFECTNPRPSPSTADCKVIVKQVLSTDDELIISPNSCLVFSFGTCQAFFCSLCQTLNTSTQFIGSQLDTVDALCVENGQAGTIVGEDAPQWDAGFTYAGQGLPTFNVC</sequence>
<gene>
    <name evidence="2" type="ORF">NEMBOFW57_004739</name>
</gene>
<keyword evidence="1" id="KW-0732">Signal</keyword>
<evidence type="ECO:0000256" key="1">
    <source>
        <dbReference type="SAM" id="SignalP"/>
    </source>
</evidence>
<feature type="signal peptide" evidence="1">
    <location>
        <begin position="1"/>
        <end position="16"/>
    </location>
</feature>
<feature type="chain" id="PRO_5042082819" evidence="1">
    <location>
        <begin position="17"/>
        <end position="189"/>
    </location>
</feature>
<dbReference type="EMBL" id="JAHCVI010000001">
    <property type="protein sequence ID" value="KAG7294662.1"/>
    <property type="molecule type" value="Genomic_DNA"/>
</dbReference>
<evidence type="ECO:0000313" key="2">
    <source>
        <dbReference type="EMBL" id="KAG7294662.1"/>
    </source>
</evidence>
<proteinExistence type="predicted"/>
<dbReference type="AlphaFoldDB" id="A0AAD4I3X8"/>
<name>A0AAD4I3X8_9PEZI</name>
<dbReference type="Proteomes" id="UP001197093">
    <property type="component" value="Unassembled WGS sequence"/>
</dbReference>
<accession>A0AAD4I3X8</accession>
<keyword evidence="3" id="KW-1185">Reference proteome</keyword>
<comment type="caution">
    <text evidence="2">The sequence shown here is derived from an EMBL/GenBank/DDBJ whole genome shotgun (WGS) entry which is preliminary data.</text>
</comment>
<organism evidence="2 3">
    <name type="scientific">Staphylotrichum longicolle</name>
    <dbReference type="NCBI Taxonomy" id="669026"/>
    <lineage>
        <taxon>Eukaryota</taxon>
        <taxon>Fungi</taxon>
        <taxon>Dikarya</taxon>
        <taxon>Ascomycota</taxon>
        <taxon>Pezizomycotina</taxon>
        <taxon>Sordariomycetes</taxon>
        <taxon>Sordariomycetidae</taxon>
        <taxon>Sordariales</taxon>
        <taxon>Chaetomiaceae</taxon>
        <taxon>Staphylotrichum</taxon>
    </lineage>
</organism>
<reference evidence="2" key="1">
    <citation type="submission" date="2023-02" db="EMBL/GenBank/DDBJ databases">
        <authorList>
            <person name="Palmer J.M."/>
        </authorList>
    </citation>
    <scope>NUCLEOTIDE SEQUENCE</scope>
    <source>
        <strain evidence="2">FW57</strain>
    </source>
</reference>
<evidence type="ECO:0000313" key="3">
    <source>
        <dbReference type="Proteomes" id="UP001197093"/>
    </source>
</evidence>